<gene>
    <name evidence="2" type="ORF">H9876_05125</name>
</gene>
<organism evidence="2 3">
    <name type="scientific">Candidatus Limosilactobacillus merdipullorum</name>
    <dbReference type="NCBI Taxonomy" id="2838653"/>
    <lineage>
        <taxon>Bacteria</taxon>
        <taxon>Bacillati</taxon>
        <taxon>Bacillota</taxon>
        <taxon>Bacilli</taxon>
        <taxon>Lactobacillales</taxon>
        <taxon>Lactobacillaceae</taxon>
        <taxon>Limosilactobacillus</taxon>
    </lineage>
</organism>
<feature type="transmembrane region" description="Helical" evidence="1">
    <location>
        <begin position="6"/>
        <end position="28"/>
    </location>
</feature>
<accession>A0A9D1QRL3</accession>
<sequence length="119" mass="13684">MYNTTYYKPSMTLYCLVIITLVAALFFYDQRTRNFGRLSVMHFIATYAHRACLSNIFWEQLLWHGLRLQQYAAAHSLWVLLATWGVHLGSFAELCLASSSRLAVFEEVALPVARLSFSI</sequence>
<evidence type="ECO:0000313" key="3">
    <source>
        <dbReference type="Proteomes" id="UP000886878"/>
    </source>
</evidence>
<keyword evidence="1" id="KW-0812">Transmembrane</keyword>
<reference evidence="2" key="1">
    <citation type="journal article" date="2021" name="PeerJ">
        <title>Extensive microbial diversity within the chicken gut microbiome revealed by metagenomics and culture.</title>
        <authorList>
            <person name="Gilroy R."/>
            <person name="Ravi A."/>
            <person name="Getino M."/>
            <person name="Pursley I."/>
            <person name="Horton D.L."/>
            <person name="Alikhan N.F."/>
            <person name="Baker D."/>
            <person name="Gharbi K."/>
            <person name="Hall N."/>
            <person name="Watson M."/>
            <person name="Adriaenssens E.M."/>
            <person name="Foster-Nyarko E."/>
            <person name="Jarju S."/>
            <person name="Secka A."/>
            <person name="Antonio M."/>
            <person name="Oren A."/>
            <person name="Chaudhuri R.R."/>
            <person name="La Ragione R."/>
            <person name="Hildebrand F."/>
            <person name="Pallen M.J."/>
        </authorList>
    </citation>
    <scope>NUCLEOTIDE SEQUENCE</scope>
    <source>
        <strain evidence="2">ChiHejej3B27-2180</strain>
    </source>
</reference>
<keyword evidence="1" id="KW-0472">Membrane</keyword>
<protein>
    <submittedName>
        <fullName evidence="2">Uncharacterized protein</fullName>
    </submittedName>
</protein>
<evidence type="ECO:0000256" key="1">
    <source>
        <dbReference type="SAM" id="Phobius"/>
    </source>
</evidence>
<dbReference type="EMBL" id="DXGK01000108">
    <property type="protein sequence ID" value="HIW70731.1"/>
    <property type="molecule type" value="Genomic_DNA"/>
</dbReference>
<reference evidence="2" key="2">
    <citation type="submission" date="2021-04" db="EMBL/GenBank/DDBJ databases">
        <authorList>
            <person name="Gilroy R."/>
        </authorList>
    </citation>
    <scope>NUCLEOTIDE SEQUENCE</scope>
    <source>
        <strain evidence="2">ChiHejej3B27-2180</strain>
    </source>
</reference>
<comment type="caution">
    <text evidence="2">The sequence shown here is derived from an EMBL/GenBank/DDBJ whole genome shotgun (WGS) entry which is preliminary data.</text>
</comment>
<proteinExistence type="predicted"/>
<name>A0A9D1QRL3_9LACO</name>
<keyword evidence="1" id="KW-1133">Transmembrane helix</keyword>
<dbReference type="AlphaFoldDB" id="A0A9D1QRL3"/>
<evidence type="ECO:0000313" key="2">
    <source>
        <dbReference type="EMBL" id="HIW70731.1"/>
    </source>
</evidence>
<dbReference type="Proteomes" id="UP000886878">
    <property type="component" value="Unassembled WGS sequence"/>
</dbReference>